<sequence>MHAMAQMGLQREADRRPPPTETAAKRTDPSEFPEPIKPHKQAPPTASLEKAPPEPIKNPPEPVKADKPGKGVGEDPEEVALFGSAIYDSPVYSEEEIFGSPQEMDDEDPSKPGTAKEAETLPYDDMAATQPYASQESQDSQKGMDATQAYQDEPLLKRRRLSGDEMLP</sequence>
<dbReference type="EMBL" id="CAMXCT030004054">
    <property type="protein sequence ID" value="CAL4794766.1"/>
    <property type="molecule type" value="Genomic_DNA"/>
</dbReference>
<evidence type="ECO:0000256" key="1">
    <source>
        <dbReference type="SAM" id="MobiDB-lite"/>
    </source>
</evidence>
<name>A0A9P1GEI7_9DINO</name>
<organism evidence="2">
    <name type="scientific">Cladocopium goreaui</name>
    <dbReference type="NCBI Taxonomy" id="2562237"/>
    <lineage>
        <taxon>Eukaryota</taxon>
        <taxon>Sar</taxon>
        <taxon>Alveolata</taxon>
        <taxon>Dinophyceae</taxon>
        <taxon>Suessiales</taxon>
        <taxon>Symbiodiniaceae</taxon>
        <taxon>Cladocopium</taxon>
    </lineage>
</organism>
<feature type="compositionally biased region" description="Basic and acidic residues" evidence="1">
    <location>
        <begin position="63"/>
        <end position="73"/>
    </location>
</feature>
<comment type="caution">
    <text evidence="2">The sequence shown here is derived from an EMBL/GenBank/DDBJ whole genome shotgun (WGS) entry which is preliminary data.</text>
</comment>
<feature type="compositionally biased region" description="Basic and acidic residues" evidence="1">
    <location>
        <begin position="11"/>
        <end position="37"/>
    </location>
</feature>
<feature type="region of interest" description="Disordered" evidence="1">
    <location>
        <begin position="1"/>
        <end position="168"/>
    </location>
</feature>
<evidence type="ECO:0000313" key="4">
    <source>
        <dbReference type="Proteomes" id="UP001152797"/>
    </source>
</evidence>
<accession>A0A9P1GEI7</accession>
<reference evidence="3 4" key="2">
    <citation type="submission" date="2024-05" db="EMBL/GenBank/DDBJ databases">
        <authorList>
            <person name="Chen Y."/>
            <person name="Shah S."/>
            <person name="Dougan E. K."/>
            <person name="Thang M."/>
            <person name="Chan C."/>
        </authorList>
    </citation>
    <scope>NUCLEOTIDE SEQUENCE [LARGE SCALE GENOMIC DNA]</scope>
</reference>
<feature type="compositionally biased region" description="Acidic residues" evidence="1">
    <location>
        <begin position="93"/>
        <end position="108"/>
    </location>
</feature>
<dbReference type="EMBL" id="CAMXCT010004054">
    <property type="protein sequence ID" value="CAI4007454.1"/>
    <property type="molecule type" value="Genomic_DNA"/>
</dbReference>
<gene>
    <name evidence="2" type="ORF">C1SCF055_LOCUS33011</name>
</gene>
<protein>
    <submittedName>
        <fullName evidence="2">Uncharacterized protein</fullName>
    </submittedName>
</protein>
<proteinExistence type="predicted"/>
<feature type="compositionally biased region" description="Pro residues" evidence="1">
    <location>
        <begin position="53"/>
        <end position="62"/>
    </location>
</feature>
<dbReference type="EMBL" id="CAMXCT020004054">
    <property type="protein sequence ID" value="CAL1160829.1"/>
    <property type="molecule type" value="Genomic_DNA"/>
</dbReference>
<reference evidence="2" key="1">
    <citation type="submission" date="2022-10" db="EMBL/GenBank/DDBJ databases">
        <authorList>
            <person name="Chen Y."/>
            <person name="Dougan E. K."/>
            <person name="Chan C."/>
            <person name="Rhodes N."/>
            <person name="Thang M."/>
        </authorList>
    </citation>
    <scope>NUCLEOTIDE SEQUENCE</scope>
</reference>
<evidence type="ECO:0000313" key="3">
    <source>
        <dbReference type="EMBL" id="CAL4794766.1"/>
    </source>
</evidence>
<evidence type="ECO:0000313" key="2">
    <source>
        <dbReference type="EMBL" id="CAI4007454.1"/>
    </source>
</evidence>
<feature type="compositionally biased region" description="Polar residues" evidence="1">
    <location>
        <begin position="131"/>
        <end position="141"/>
    </location>
</feature>
<dbReference type="AlphaFoldDB" id="A0A9P1GEI7"/>
<dbReference type="Proteomes" id="UP001152797">
    <property type="component" value="Unassembled WGS sequence"/>
</dbReference>
<keyword evidence="4" id="KW-1185">Reference proteome</keyword>